<evidence type="ECO:0000256" key="4">
    <source>
        <dbReference type="SAM" id="SignalP"/>
    </source>
</evidence>
<dbReference type="PANTHER" id="PTHR14218">
    <property type="entry name" value="PROTEASE S8 TRIPEPTIDYL PEPTIDASE I CLN2"/>
    <property type="match status" value="1"/>
</dbReference>
<feature type="signal peptide" evidence="4">
    <location>
        <begin position="1"/>
        <end position="24"/>
    </location>
</feature>
<dbReference type="CDD" id="cd00146">
    <property type="entry name" value="PKD"/>
    <property type="match status" value="1"/>
</dbReference>
<dbReference type="Gene3D" id="2.60.40.10">
    <property type="entry name" value="Immunoglobulins"/>
    <property type="match status" value="1"/>
</dbReference>
<dbReference type="Proteomes" id="UP000238701">
    <property type="component" value="Unassembled WGS sequence"/>
</dbReference>
<feature type="domain" description="PKD" evidence="5">
    <location>
        <begin position="508"/>
        <end position="595"/>
    </location>
</feature>
<dbReference type="SUPFAM" id="SSF49299">
    <property type="entry name" value="PKD domain"/>
    <property type="match status" value="1"/>
</dbReference>
<evidence type="ECO:0000256" key="2">
    <source>
        <dbReference type="ARBA" id="ARBA00022801"/>
    </source>
</evidence>
<evidence type="ECO:0000259" key="5">
    <source>
        <dbReference type="PROSITE" id="PS50093"/>
    </source>
</evidence>
<dbReference type="GO" id="GO:0008240">
    <property type="term" value="F:tripeptidyl-peptidase activity"/>
    <property type="evidence" value="ECO:0007669"/>
    <property type="project" value="TreeGrafter"/>
</dbReference>
<evidence type="ECO:0000259" key="6">
    <source>
        <dbReference type="PROSITE" id="PS51695"/>
    </source>
</evidence>
<reference evidence="8" key="1">
    <citation type="submission" date="2018-02" db="EMBL/GenBank/DDBJ databases">
        <authorList>
            <person name="Hausmann B."/>
        </authorList>
    </citation>
    <scope>NUCLEOTIDE SEQUENCE [LARGE SCALE GENOMIC DNA]</scope>
    <source>
        <strain evidence="8">Peat soil MAG SbA1</strain>
    </source>
</reference>
<dbReference type="InterPro" id="IPR000601">
    <property type="entry name" value="PKD_dom"/>
</dbReference>
<dbReference type="InterPro" id="IPR030400">
    <property type="entry name" value="Sedolisin_dom"/>
</dbReference>
<evidence type="ECO:0000256" key="3">
    <source>
        <dbReference type="ARBA" id="ARBA00022825"/>
    </source>
</evidence>
<dbReference type="CDD" id="cd04056">
    <property type="entry name" value="Peptidases_S53"/>
    <property type="match status" value="1"/>
</dbReference>
<dbReference type="PROSITE" id="PS50093">
    <property type="entry name" value="PKD"/>
    <property type="match status" value="1"/>
</dbReference>
<sequence length="595" mass="60447">MSIRRFGFPLLCAFAFGVSATAFAQEVENAVPAAAAGVTQPDPAASAETTHYAIGERVCKPAKRRHATCFVMRRVEVTESTPGARPYKLAAGASLSPAATRQTQTIGPAGGMTPYDFQTAYNFKTTGGTGQTIALVDAYNDPNIASDLATFDTEYGLPACTVANKCLKVVNQTGGSTLPSNDTTGWSVEESLDVEAAHAICPNCHILLVEVNSSSAANLAAGVNEAVKLGATVISNSYGGPEADLTSTENAAYNHSGVVITASTGDDGYYSYDQFAAVDQANGPSSLPTVVAVGGTSLFLSQTGTRQSETVWNDNGTYDYFQSLFGFALGATGGGCSNLFTAQPWQSNLSNWAATACGTHRLPADVSADADPITGLDVYDTFNCGTPCPTQGWQTVGGTSLSSPLIAGLFALAGGAHGVEYPARTLYGHLGTSSLFNVTTGGNGWCGGEGAAACGDPNTLGVGDVDCDFPGSGSTPSAGDAACDAGPGYNGPTGVGTPNGLGAFAGTGPTAKIAGPTSVVEGKTNTWTATTTDPFPKGKVISFSWNWGDGTAATVTTTGSVTHDYATSGTDTITLTVKDNYGVTGTATDSVTVTP</sequence>
<accession>A0A2U3L954</accession>
<dbReference type="InterPro" id="IPR035986">
    <property type="entry name" value="PKD_dom_sf"/>
</dbReference>
<name>A0A2U3L954_9BACT</name>
<dbReference type="PROSITE" id="PS00138">
    <property type="entry name" value="SUBTILASE_SER"/>
    <property type="match status" value="1"/>
</dbReference>
<dbReference type="GO" id="GO:0004252">
    <property type="term" value="F:serine-type endopeptidase activity"/>
    <property type="evidence" value="ECO:0007669"/>
    <property type="project" value="InterPro"/>
</dbReference>
<protein>
    <submittedName>
        <fullName evidence="7">Putative Subtilase family serine protease</fullName>
    </submittedName>
</protein>
<feature type="domain" description="Peptidase S53" evidence="6">
    <location>
        <begin position="111"/>
        <end position="510"/>
    </location>
</feature>
<dbReference type="InterPro" id="IPR013783">
    <property type="entry name" value="Ig-like_fold"/>
</dbReference>
<evidence type="ECO:0000313" key="7">
    <source>
        <dbReference type="EMBL" id="SPF48441.1"/>
    </source>
</evidence>
<organism evidence="7 8">
    <name type="scientific">Candidatus Sulfotelmatobacter kueseliae</name>
    <dbReference type="NCBI Taxonomy" id="2042962"/>
    <lineage>
        <taxon>Bacteria</taxon>
        <taxon>Pseudomonadati</taxon>
        <taxon>Acidobacteriota</taxon>
        <taxon>Terriglobia</taxon>
        <taxon>Terriglobales</taxon>
        <taxon>Candidatus Korobacteraceae</taxon>
        <taxon>Candidatus Sulfotelmatobacter</taxon>
    </lineage>
</organism>
<dbReference type="PANTHER" id="PTHR14218:SF15">
    <property type="entry name" value="TRIPEPTIDYL-PEPTIDASE 1"/>
    <property type="match status" value="1"/>
</dbReference>
<proteinExistence type="predicted"/>
<keyword evidence="2" id="KW-0378">Hydrolase</keyword>
<dbReference type="OrthoDB" id="9002785at2"/>
<dbReference type="Pfam" id="PF00082">
    <property type="entry name" value="Peptidase_S8"/>
    <property type="match status" value="1"/>
</dbReference>
<feature type="chain" id="PRO_5015675830" evidence="4">
    <location>
        <begin position="25"/>
        <end position="595"/>
    </location>
</feature>
<dbReference type="InterPro" id="IPR000209">
    <property type="entry name" value="Peptidase_S8/S53_dom"/>
</dbReference>
<dbReference type="Pfam" id="PF18911">
    <property type="entry name" value="PKD_4"/>
    <property type="match status" value="1"/>
</dbReference>
<dbReference type="PROSITE" id="PS51695">
    <property type="entry name" value="SEDOLISIN"/>
    <property type="match status" value="1"/>
</dbReference>
<gene>
    <name evidence="7" type="ORF">SBA1_840004</name>
</gene>
<dbReference type="EMBL" id="OMOD01000182">
    <property type="protein sequence ID" value="SPF48441.1"/>
    <property type="molecule type" value="Genomic_DNA"/>
</dbReference>
<keyword evidence="1 7" id="KW-0645">Protease</keyword>
<dbReference type="SUPFAM" id="SSF52743">
    <property type="entry name" value="Subtilisin-like"/>
    <property type="match status" value="1"/>
</dbReference>
<dbReference type="InterPro" id="IPR050819">
    <property type="entry name" value="Tripeptidyl-peptidase_I"/>
</dbReference>
<evidence type="ECO:0000256" key="1">
    <source>
        <dbReference type="ARBA" id="ARBA00022670"/>
    </source>
</evidence>
<evidence type="ECO:0000313" key="8">
    <source>
        <dbReference type="Proteomes" id="UP000238701"/>
    </source>
</evidence>
<keyword evidence="3" id="KW-0720">Serine protease</keyword>
<dbReference type="Gene3D" id="3.40.50.200">
    <property type="entry name" value="Peptidase S8/S53 domain"/>
    <property type="match status" value="1"/>
</dbReference>
<dbReference type="AlphaFoldDB" id="A0A2U3L954"/>
<dbReference type="InterPro" id="IPR023828">
    <property type="entry name" value="Peptidase_S8_Ser-AS"/>
</dbReference>
<keyword evidence="4" id="KW-0732">Signal</keyword>
<dbReference type="GO" id="GO:0006508">
    <property type="term" value="P:proteolysis"/>
    <property type="evidence" value="ECO:0007669"/>
    <property type="project" value="UniProtKB-KW"/>
</dbReference>
<dbReference type="InterPro" id="IPR036852">
    <property type="entry name" value="Peptidase_S8/S53_dom_sf"/>
</dbReference>